<protein>
    <submittedName>
        <fullName evidence="1">Uncharacterized protein</fullName>
    </submittedName>
</protein>
<dbReference type="InParanoid" id="A0A554N8Z0"/>
<keyword evidence="2" id="KW-1185">Reference proteome</keyword>
<dbReference type="OrthoDB" id="306692at2157"/>
<organism evidence="1 2">
    <name type="scientific">Haloglomus irregulare</name>
    <dbReference type="NCBI Taxonomy" id="2234134"/>
    <lineage>
        <taxon>Archaea</taxon>
        <taxon>Methanobacteriati</taxon>
        <taxon>Methanobacteriota</taxon>
        <taxon>Stenosarchaea group</taxon>
        <taxon>Halobacteria</taxon>
        <taxon>Halobacteriales</taxon>
        <taxon>Natronomonadaceae</taxon>
        <taxon>Haloglomus</taxon>
    </lineage>
</organism>
<dbReference type="AlphaFoldDB" id="A0A554N8Z0"/>
<reference evidence="1 2" key="1">
    <citation type="submission" date="2018-06" db="EMBL/GenBank/DDBJ databases">
        <title>Natronomonas sp. F16-60 a new haloarchaeon isolated from a solar saltern of Isla Cristina, Huelva, Spain.</title>
        <authorList>
            <person name="Duran-Viseras A."/>
            <person name="Sanchez-Porro C."/>
            <person name="Ventosa A."/>
        </authorList>
    </citation>
    <scope>NUCLEOTIDE SEQUENCE [LARGE SCALE GENOMIC DNA]</scope>
    <source>
        <strain evidence="1 2">F16-60</strain>
    </source>
</reference>
<accession>A0A554N8Z0</accession>
<comment type="caution">
    <text evidence="1">The sequence shown here is derived from an EMBL/GenBank/DDBJ whole genome shotgun (WGS) entry which is preliminary data.</text>
</comment>
<name>A0A554N8Z0_9EURY</name>
<dbReference type="Pfam" id="PF19104">
    <property type="entry name" value="DUF5791"/>
    <property type="match status" value="1"/>
</dbReference>
<evidence type="ECO:0000313" key="1">
    <source>
        <dbReference type="EMBL" id="TSD13877.1"/>
    </source>
</evidence>
<evidence type="ECO:0000313" key="2">
    <source>
        <dbReference type="Proteomes" id="UP000319894"/>
    </source>
</evidence>
<dbReference type="Proteomes" id="UP000319894">
    <property type="component" value="Unassembled WGS sequence"/>
</dbReference>
<dbReference type="EMBL" id="QMDX01000005">
    <property type="protein sequence ID" value="TSD13877.1"/>
    <property type="molecule type" value="Genomic_DNA"/>
</dbReference>
<dbReference type="InterPro" id="IPR043809">
    <property type="entry name" value="DUF5791"/>
</dbReference>
<proteinExistence type="predicted"/>
<gene>
    <name evidence="1" type="ORF">DP107_09505</name>
</gene>
<sequence>MFHELVADPGDLAAEELHERYRAALVDIVKTHGVDTAASESGIETATVEALAAGESPELDHEAAVALLALDADMDAETAVQLDRDALLMGMTNAVLDVESLASEADGAMEPREIQSKVEGRYPMTLREFALLHATIQRRLQ</sequence>
<dbReference type="RefSeq" id="WP_144261926.1">
    <property type="nucleotide sequence ID" value="NZ_QMDX01000005.1"/>
</dbReference>